<evidence type="ECO:0000313" key="8">
    <source>
        <dbReference type="EMBL" id="KAA8491121.1"/>
    </source>
</evidence>
<comment type="caution">
    <text evidence="8">The sequence shown here is derived from an EMBL/GenBank/DDBJ whole genome shotgun (WGS) entry which is preliminary data.</text>
</comment>
<dbReference type="Proteomes" id="UP000324585">
    <property type="component" value="Unassembled WGS sequence"/>
</dbReference>
<evidence type="ECO:0000313" key="9">
    <source>
        <dbReference type="Proteomes" id="UP000324585"/>
    </source>
</evidence>
<evidence type="ECO:0000256" key="2">
    <source>
        <dbReference type="ARBA" id="ARBA00022771"/>
    </source>
</evidence>
<feature type="domain" description="RING-type" evidence="5">
    <location>
        <begin position="242"/>
        <end position="284"/>
    </location>
</feature>
<dbReference type="InterPro" id="IPR037275">
    <property type="entry name" value="Znf_CTCHY_sf"/>
</dbReference>
<dbReference type="EMBL" id="VRMN01000016">
    <property type="protein sequence ID" value="KAA8491121.1"/>
    <property type="molecule type" value="Genomic_DNA"/>
</dbReference>
<dbReference type="InterPro" id="IPR013083">
    <property type="entry name" value="Znf_RING/FYVE/PHD"/>
</dbReference>
<dbReference type="InterPro" id="IPR008913">
    <property type="entry name" value="Znf_CHY"/>
</dbReference>
<dbReference type="PANTHER" id="PTHR21319">
    <property type="entry name" value="RING FINGER AND CHY ZINC FINGER DOMAIN-CONTAINING PROTEIN 1"/>
    <property type="match status" value="1"/>
</dbReference>
<name>A0A5J4YI55_PORPP</name>
<gene>
    <name evidence="8" type="ORF">FVE85_4538</name>
</gene>
<dbReference type="AlphaFoldDB" id="A0A5J4YI55"/>
<evidence type="ECO:0000256" key="1">
    <source>
        <dbReference type="ARBA" id="ARBA00022723"/>
    </source>
</evidence>
<keyword evidence="3" id="KW-0862">Zinc</keyword>
<dbReference type="InterPro" id="IPR001841">
    <property type="entry name" value="Znf_RING"/>
</dbReference>
<dbReference type="OrthoDB" id="411372at2759"/>
<evidence type="ECO:0000256" key="4">
    <source>
        <dbReference type="PROSITE-ProRule" id="PRU00601"/>
    </source>
</evidence>
<dbReference type="PROSITE" id="PS51270">
    <property type="entry name" value="ZF_CTCHY"/>
    <property type="match status" value="1"/>
</dbReference>
<dbReference type="SUPFAM" id="SSF57850">
    <property type="entry name" value="RING/U-box"/>
    <property type="match status" value="1"/>
</dbReference>
<dbReference type="Pfam" id="PF13639">
    <property type="entry name" value="zf-RING_2"/>
    <property type="match status" value="1"/>
</dbReference>
<organism evidence="8 9">
    <name type="scientific">Porphyridium purpureum</name>
    <name type="common">Red alga</name>
    <name type="synonym">Porphyridium cruentum</name>
    <dbReference type="NCBI Taxonomy" id="35688"/>
    <lineage>
        <taxon>Eukaryota</taxon>
        <taxon>Rhodophyta</taxon>
        <taxon>Bangiophyceae</taxon>
        <taxon>Porphyridiales</taxon>
        <taxon>Porphyridiaceae</taxon>
        <taxon>Porphyridium</taxon>
    </lineage>
</organism>
<accession>A0A5J4YI55</accession>
<reference evidence="9" key="1">
    <citation type="journal article" date="2019" name="Nat. Commun.">
        <title>Expansion of phycobilisome linker gene families in mesophilic red algae.</title>
        <authorList>
            <person name="Lee J."/>
            <person name="Kim D."/>
            <person name="Bhattacharya D."/>
            <person name="Yoon H.S."/>
        </authorList>
    </citation>
    <scope>NUCLEOTIDE SEQUENCE [LARGE SCALE GENOMIC DNA]</scope>
    <source>
        <strain evidence="9">CCMP 1328</strain>
    </source>
</reference>
<dbReference type="SMART" id="SM00184">
    <property type="entry name" value="RING"/>
    <property type="match status" value="1"/>
</dbReference>
<dbReference type="Gene3D" id="3.30.40.10">
    <property type="entry name" value="Zinc/RING finger domain, C3HC4 (zinc finger)"/>
    <property type="match status" value="1"/>
</dbReference>
<dbReference type="Gene3D" id="2.20.28.10">
    <property type="match status" value="1"/>
</dbReference>
<keyword evidence="2 4" id="KW-0863">Zinc-finger</keyword>
<dbReference type="SUPFAM" id="SSF161245">
    <property type="entry name" value="Zinc hairpin stack"/>
    <property type="match status" value="1"/>
</dbReference>
<feature type="domain" description="CTCHY-type" evidence="7">
    <location>
        <begin position="175"/>
        <end position="241"/>
    </location>
</feature>
<keyword evidence="1" id="KW-0479">Metal-binding</keyword>
<dbReference type="OMA" id="KLYPCRL"/>
<dbReference type="GO" id="GO:0016567">
    <property type="term" value="P:protein ubiquitination"/>
    <property type="evidence" value="ECO:0007669"/>
    <property type="project" value="TreeGrafter"/>
</dbReference>
<feature type="domain" description="CHY-type" evidence="6">
    <location>
        <begin position="106"/>
        <end position="173"/>
    </location>
</feature>
<dbReference type="InterPro" id="IPR037274">
    <property type="entry name" value="Znf_CHY_sf"/>
</dbReference>
<evidence type="ECO:0000259" key="7">
    <source>
        <dbReference type="PROSITE" id="PS51270"/>
    </source>
</evidence>
<dbReference type="GO" id="GO:0061630">
    <property type="term" value="F:ubiquitin protein ligase activity"/>
    <property type="evidence" value="ECO:0007669"/>
    <property type="project" value="TreeGrafter"/>
</dbReference>
<dbReference type="PANTHER" id="PTHR21319:SF0">
    <property type="entry name" value="AND RING FINGER DOMAIN PROTEIN, PUTATIVE (AFU_ORTHOLOGUE AFUA_1G08900)-RELATED"/>
    <property type="match status" value="1"/>
</dbReference>
<dbReference type="PROSITE" id="PS51266">
    <property type="entry name" value="ZF_CHY"/>
    <property type="match status" value="1"/>
</dbReference>
<dbReference type="Pfam" id="PF05495">
    <property type="entry name" value="zf-CHY"/>
    <property type="match status" value="1"/>
</dbReference>
<sequence>MENHSYEGHHEHGTRVLTGMVDSRAAGLSHCGGCTETSTSAKEQFLAQREREIRAIYSNQFMTMEEKMRETQRLMSAQFLEQQSAHLMNASSSAADEQFEPTYFDAATQKLGCSHYSRNCKLKAACCGQLYACRFCHNDACDHEIDRFATQEVWCMVCRTLQPKNSHCGGCGVQFAHYSCMTCGFFDNDERKSIYHCDKCGMCRIGKGLNVDNFHCDKCDTCVSLETKGRHKCLERALDANCPICSGYLFTSTEAVVFMRCGHTMHAGCFDQYSKTNYVCPLCSKSLSDMTQFYKRLDEVMQNEQLPEEYQSLMNKILCNDCGQKSDARFHFLYHKCSNCAGYNTRVLQTYRGVTQMTSH</sequence>
<evidence type="ECO:0000256" key="3">
    <source>
        <dbReference type="ARBA" id="ARBA00022833"/>
    </source>
</evidence>
<dbReference type="PROSITE" id="PS50089">
    <property type="entry name" value="ZF_RING_2"/>
    <property type="match status" value="1"/>
</dbReference>
<dbReference type="CDD" id="cd16464">
    <property type="entry name" value="RING-H2_Pirh2-like"/>
    <property type="match status" value="1"/>
</dbReference>
<keyword evidence="9" id="KW-1185">Reference proteome</keyword>
<protein>
    <submittedName>
        <fullName evidence="8">Putative RING finger protein</fullName>
    </submittedName>
</protein>
<dbReference type="FunFam" id="3.30.40.10:FF:000208">
    <property type="entry name" value="Zinc finger protein-related isoform 1"/>
    <property type="match status" value="1"/>
</dbReference>
<proteinExistence type="predicted"/>
<dbReference type="SUPFAM" id="SSF161219">
    <property type="entry name" value="CHY zinc finger-like"/>
    <property type="match status" value="1"/>
</dbReference>
<dbReference type="GO" id="GO:0006511">
    <property type="term" value="P:ubiquitin-dependent protein catabolic process"/>
    <property type="evidence" value="ECO:0007669"/>
    <property type="project" value="TreeGrafter"/>
</dbReference>
<evidence type="ECO:0000259" key="6">
    <source>
        <dbReference type="PROSITE" id="PS51266"/>
    </source>
</evidence>
<dbReference type="GO" id="GO:0005634">
    <property type="term" value="C:nucleus"/>
    <property type="evidence" value="ECO:0007669"/>
    <property type="project" value="TreeGrafter"/>
</dbReference>
<dbReference type="Pfam" id="PF14599">
    <property type="entry name" value="zinc_ribbon_6"/>
    <property type="match status" value="1"/>
</dbReference>
<dbReference type="GO" id="GO:0008270">
    <property type="term" value="F:zinc ion binding"/>
    <property type="evidence" value="ECO:0007669"/>
    <property type="project" value="UniProtKB-KW"/>
</dbReference>
<dbReference type="InterPro" id="IPR039512">
    <property type="entry name" value="RCHY1_zinc-ribbon"/>
</dbReference>
<dbReference type="InterPro" id="IPR017921">
    <property type="entry name" value="Znf_CTCHY"/>
</dbReference>
<evidence type="ECO:0000259" key="5">
    <source>
        <dbReference type="PROSITE" id="PS50089"/>
    </source>
</evidence>